<proteinExistence type="predicted"/>
<sequence>MEHDFLTFLQYRLDQQSTVPLYLQLKQSIEEAITQKQLTHGCVLPSERRLSQSLGVSRVTVVKALDLLLKQGLVVKHHGKGTQINLPVQYNLSGGGFSAQAAGSGKVSSRWLIRQLDSVPDSLASELELSAGDTMAVIKRVRLVDDIPVSLETMFIPEAFLPRPDLLDGSLYAHWLAQGIEPDVQEYALSICHPAAEEAKLLAIPPTASLMKIILRSRDKLGRVLEYGTAICRSDFYHFHFTVKA</sequence>
<feature type="domain" description="HTH gntR-type" evidence="4">
    <location>
        <begin position="19"/>
        <end position="87"/>
    </location>
</feature>
<dbReference type="PRINTS" id="PR00035">
    <property type="entry name" value="HTHGNTR"/>
</dbReference>
<dbReference type="Proteomes" id="UP000032582">
    <property type="component" value="Unassembled WGS sequence"/>
</dbReference>
<dbReference type="Gene3D" id="3.40.1410.10">
    <property type="entry name" value="Chorismate lyase-like"/>
    <property type="match status" value="1"/>
</dbReference>
<dbReference type="SMART" id="SM00866">
    <property type="entry name" value="UTRA"/>
    <property type="match status" value="1"/>
</dbReference>
<dbReference type="InterPro" id="IPR011663">
    <property type="entry name" value="UTRA"/>
</dbReference>
<evidence type="ECO:0000256" key="3">
    <source>
        <dbReference type="ARBA" id="ARBA00023163"/>
    </source>
</evidence>
<evidence type="ECO:0000256" key="2">
    <source>
        <dbReference type="ARBA" id="ARBA00023125"/>
    </source>
</evidence>
<keyword evidence="2" id="KW-0238">DNA-binding</keyword>
<dbReference type="InterPro" id="IPR028978">
    <property type="entry name" value="Chorismate_lyase_/UTRA_dom_sf"/>
</dbReference>
<dbReference type="PATRIC" id="fig|582.24.peg.1975"/>
<dbReference type="AlphaFoldDB" id="A0A0D8LCB1"/>
<dbReference type="Gene3D" id="1.10.10.10">
    <property type="entry name" value="Winged helix-like DNA-binding domain superfamily/Winged helix DNA-binding domain"/>
    <property type="match status" value="1"/>
</dbReference>
<reference evidence="5 6" key="1">
    <citation type="submission" date="2015-02" db="EMBL/GenBank/DDBJ databases">
        <title>Whole genome shotgun sequencing of cultured foodborne pathogen.</title>
        <authorList>
            <person name="Timme R."/>
            <person name="Allard M.W."/>
            <person name="Strain E."/>
            <person name="Evans P.S."/>
            <person name="Brown E."/>
        </authorList>
    </citation>
    <scope>NUCLEOTIDE SEQUENCE [LARGE SCALE GENOMIC DNA]</scope>
    <source>
        <strain evidence="5 6">GCSL-TSO-24</strain>
    </source>
</reference>
<dbReference type="InterPro" id="IPR036390">
    <property type="entry name" value="WH_DNA-bd_sf"/>
</dbReference>
<dbReference type="EMBL" id="JZSH01000050">
    <property type="protein sequence ID" value="KJF78388.1"/>
    <property type="molecule type" value="Genomic_DNA"/>
</dbReference>
<dbReference type="Pfam" id="PF00392">
    <property type="entry name" value="GntR"/>
    <property type="match status" value="1"/>
</dbReference>
<dbReference type="PROSITE" id="PS50949">
    <property type="entry name" value="HTH_GNTR"/>
    <property type="match status" value="1"/>
</dbReference>
<dbReference type="PANTHER" id="PTHR44846:SF1">
    <property type="entry name" value="MANNOSYL-D-GLYCERATE TRANSPORT_METABOLISM SYSTEM REPRESSOR MNGR-RELATED"/>
    <property type="match status" value="1"/>
</dbReference>
<evidence type="ECO:0000313" key="6">
    <source>
        <dbReference type="Proteomes" id="UP000032582"/>
    </source>
</evidence>
<accession>A0A0D8LCB1</accession>
<dbReference type="GO" id="GO:0003700">
    <property type="term" value="F:DNA-binding transcription factor activity"/>
    <property type="evidence" value="ECO:0007669"/>
    <property type="project" value="InterPro"/>
</dbReference>
<dbReference type="InterPro" id="IPR000524">
    <property type="entry name" value="Tscrpt_reg_HTH_GntR"/>
</dbReference>
<evidence type="ECO:0000256" key="1">
    <source>
        <dbReference type="ARBA" id="ARBA00023015"/>
    </source>
</evidence>
<dbReference type="InterPro" id="IPR036388">
    <property type="entry name" value="WH-like_DNA-bd_sf"/>
</dbReference>
<dbReference type="SUPFAM" id="SSF46785">
    <property type="entry name" value="Winged helix' DNA-binding domain"/>
    <property type="match status" value="1"/>
</dbReference>
<organism evidence="5 6">
    <name type="scientific">Morganella morganii</name>
    <name type="common">Proteus morganii</name>
    <dbReference type="NCBI Taxonomy" id="582"/>
    <lineage>
        <taxon>Bacteria</taxon>
        <taxon>Pseudomonadati</taxon>
        <taxon>Pseudomonadota</taxon>
        <taxon>Gammaproteobacteria</taxon>
        <taxon>Enterobacterales</taxon>
        <taxon>Morganellaceae</taxon>
        <taxon>Morganella</taxon>
    </lineage>
</organism>
<evidence type="ECO:0000313" key="5">
    <source>
        <dbReference type="EMBL" id="KJF78388.1"/>
    </source>
</evidence>
<dbReference type="InterPro" id="IPR050679">
    <property type="entry name" value="Bact_HTH_transcr_reg"/>
</dbReference>
<comment type="caution">
    <text evidence="5">The sequence shown here is derived from an EMBL/GenBank/DDBJ whole genome shotgun (WGS) entry which is preliminary data.</text>
</comment>
<dbReference type="Pfam" id="PF07702">
    <property type="entry name" value="UTRA"/>
    <property type="match status" value="1"/>
</dbReference>
<dbReference type="GO" id="GO:0045892">
    <property type="term" value="P:negative regulation of DNA-templated transcription"/>
    <property type="evidence" value="ECO:0007669"/>
    <property type="project" value="TreeGrafter"/>
</dbReference>
<dbReference type="SUPFAM" id="SSF64288">
    <property type="entry name" value="Chorismate lyase-like"/>
    <property type="match status" value="1"/>
</dbReference>
<dbReference type="PANTHER" id="PTHR44846">
    <property type="entry name" value="MANNOSYL-D-GLYCERATE TRANSPORT/METABOLISM SYSTEM REPRESSOR MNGR-RELATED"/>
    <property type="match status" value="1"/>
</dbReference>
<name>A0A0D8LCB1_MORMO</name>
<dbReference type="SMART" id="SM00345">
    <property type="entry name" value="HTH_GNTR"/>
    <property type="match status" value="1"/>
</dbReference>
<gene>
    <name evidence="5" type="ORF">UA45_06465</name>
</gene>
<keyword evidence="3" id="KW-0804">Transcription</keyword>
<protein>
    <submittedName>
        <fullName evidence="5">GntR family transcriptional regulator</fullName>
    </submittedName>
</protein>
<evidence type="ECO:0000259" key="4">
    <source>
        <dbReference type="PROSITE" id="PS50949"/>
    </source>
</evidence>
<keyword evidence="1" id="KW-0805">Transcription regulation</keyword>
<dbReference type="GO" id="GO:0003677">
    <property type="term" value="F:DNA binding"/>
    <property type="evidence" value="ECO:0007669"/>
    <property type="project" value="UniProtKB-KW"/>
</dbReference>
<dbReference type="CDD" id="cd07377">
    <property type="entry name" value="WHTH_GntR"/>
    <property type="match status" value="1"/>
</dbReference>